<name>A0ABY6PZM6_9ACTN</name>
<evidence type="ECO:0000313" key="1">
    <source>
        <dbReference type="EMBL" id="UZK57633.1"/>
    </source>
</evidence>
<keyword evidence="2" id="KW-1185">Reference proteome</keyword>
<protein>
    <submittedName>
        <fullName evidence="1">Uncharacterized protein</fullName>
    </submittedName>
</protein>
<dbReference type="RefSeq" id="WP_265545990.1">
    <property type="nucleotide sequence ID" value="NZ_CP098740.1"/>
</dbReference>
<dbReference type="Proteomes" id="UP001164963">
    <property type="component" value="Chromosome"/>
</dbReference>
<dbReference type="EMBL" id="CP098740">
    <property type="protein sequence ID" value="UZK57633.1"/>
    <property type="molecule type" value="Genomic_DNA"/>
</dbReference>
<evidence type="ECO:0000313" key="2">
    <source>
        <dbReference type="Proteomes" id="UP001164963"/>
    </source>
</evidence>
<reference evidence="1" key="1">
    <citation type="journal article" date="2022" name="Front. Microbiol.">
        <title>Mirubactin C rescues the lethal effect of cell wall biosynthesis mutations in Bacillus subtilis.</title>
        <authorList>
            <person name="Kepplinger B."/>
            <person name="Wen X."/>
            <person name="Tyler A.R."/>
            <person name="Kim B.Y."/>
            <person name="Brown J."/>
            <person name="Banks P."/>
            <person name="Dashti Y."/>
            <person name="Mackenzie E.S."/>
            <person name="Wills C."/>
            <person name="Kawai Y."/>
            <person name="Waldron K.J."/>
            <person name="Allenby N.E.E."/>
            <person name="Wu L.J."/>
            <person name="Hall M.J."/>
            <person name="Errington J."/>
        </authorList>
    </citation>
    <scope>NUCLEOTIDE SEQUENCE</scope>
    <source>
        <strain evidence="1">MDA8-470</strain>
    </source>
</reference>
<accession>A0ABY6PZM6</accession>
<sequence>MTDFVESPHRAVEEAESTFDAVVAGLTNALKERRSTLHVSERDGGDPGTRTEELRITLQHYRDLTERLLKI</sequence>
<organism evidence="1 2">
    <name type="scientific">Streptomyces drozdowiczii</name>
    <dbReference type="NCBI Taxonomy" id="202862"/>
    <lineage>
        <taxon>Bacteria</taxon>
        <taxon>Bacillati</taxon>
        <taxon>Actinomycetota</taxon>
        <taxon>Actinomycetes</taxon>
        <taxon>Kitasatosporales</taxon>
        <taxon>Streptomycetaceae</taxon>
        <taxon>Streptomyces</taxon>
    </lineage>
</organism>
<gene>
    <name evidence="1" type="ORF">NEH16_29265</name>
</gene>
<proteinExistence type="predicted"/>